<comment type="caution">
    <text evidence="9">The sequence shown here is derived from an EMBL/GenBank/DDBJ whole genome shotgun (WGS) entry which is preliminary data.</text>
</comment>
<evidence type="ECO:0000256" key="7">
    <source>
        <dbReference type="ARBA" id="ARBA00023136"/>
    </source>
</evidence>
<reference evidence="9 10" key="1">
    <citation type="submission" date="2018-04" db="EMBL/GenBank/DDBJ databases">
        <title>Paenibacillus taichungensis Genome sequencing and assembly.</title>
        <authorList>
            <person name="Xu J."/>
            <person name="Rensing C."/>
            <person name="Mazhar H.S."/>
        </authorList>
    </citation>
    <scope>NUCLEOTIDE SEQUENCE [LARGE SCALE GENOMIC DNA]</scope>
    <source>
        <strain evidence="9 10">NC1</strain>
    </source>
</reference>
<evidence type="ECO:0000256" key="6">
    <source>
        <dbReference type="ARBA" id="ARBA00022989"/>
    </source>
</evidence>
<keyword evidence="6 8" id="KW-1133">Transmembrane helix</keyword>
<comment type="similarity">
    <text evidence="2">Belongs to the amino acid-polyamine-organocation (APC) superfamily. Spore germination protein (SGP) (TC 2.A.3.9) family.</text>
</comment>
<dbReference type="InterPro" id="IPR004761">
    <property type="entry name" value="Spore_GerAB"/>
</dbReference>
<feature type="transmembrane region" description="Helical" evidence="8">
    <location>
        <begin position="224"/>
        <end position="246"/>
    </location>
</feature>
<name>A0A329R361_9BACL</name>
<dbReference type="PANTHER" id="PTHR34975:SF2">
    <property type="entry name" value="SPORE GERMINATION PROTEIN A2"/>
    <property type="match status" value="1"/>
</dbReference>
<dbReference type="GO" id="GO:0016020">
    <property type="term" value="C:membrane"/>
    <property type="evidence" value="ECO:0007669"/>
    <property type="project" value="UniProtKB-SubCell"/>
</dbReference>
<dbReference type="Pfam" id="PF03845">
    <property type="entry name" value="Spore_permease"/>
    <property type="match status" value="1"/>
</dbReference>
<dbReference type="AlphaFoldDB" id="A0A329R361"/>
<dbReference type="EMBL" id="QEVW01000002">
    <property type="protein sequence ID" value="RAW19084.1"/>
    <property type="molecule type" value="Genomic_DNA"/>
</dbReference>
<feature type="transmembrane region" description="Helical" evidence="8">
    <location>
        <begin position="47"/>
        <end position="68"/>
    </location>
</feature>
<comment type="subcellular location">
    <subcellularLocation>
        <location evidence="1">Membrane</location>
        <topology evidence="1">Multi-pass membrane protein</topology>
    </subcellularLocation>
</comment>
<feature type="transmembrane region" description="Helical" evidence="8">
    <location>
        <begin position="21"/>
        <end position="41"/>
    </location>
</feature>
<feature type="transmembrane region" description="Helical" evidence="8">
    <location>
        <begin position="123"/>
        <end position="141"/>
    </location>
</feature>
<feature type="transmembrane region" description="Helical" evidence="8">
    <location>
        <begin position="192"/>
        <end position="212"/>
    </location>
</feature>
<evidence type="ECO:0000313" key="10">
    <source>
        <dbReference type="Proteomes" id="UP000250642"/>
    </source>
</evidence>
<evidence type="ECO:0000256" key="3">
    <source>
        <dbReference type="ARBA" id="ARBA00022448"/>
    </source>
</evidence>
<feature type="transmembrane region" description="Helical" evidence="8">
    <location>
        <begin position="153"/>
        <end position="172"/>
    </location>
</feature>
<dbReference type="NCBIfam" id="TIGR00912">
    <property type="entry name" value="2A0309"/>
    <property type="match status" value="1"/>
</dbReference>
<feature type="transmembrane region" description="Helical" evidence="8">
    <location>
        <begin position="313"/>
        <end position="330"/>
    </location>
</feature>
<protein>
    <submittedName>
        <fullName evidence="9">Spore gernimation protein</fullName>
    </submittedName>
</protein>
<keyword evidence="3" id="KW-0813">Transport</keyword>
<dbReference type="PANTHER" id="PTHR34975">
    <property type="entry name" value="SPORE GERMINATION PROTEIN A2"/>
    <property type="match status" value="1"/>
</dbReference>
<feature type="transmembrane region" description="Helical" evidence="8">
    <location>
        <begin position="279"/>
        <end position="301"/>
    </location>
</feature>
<keyword evidence="4" id="KW-0309">Germination</keyword>
<dbReference type="GO" id="GO:0009847">
    <property type="term" value="P:spore germination"/>
    <property type="evidence" value="ECO:0007669"/>
    <property type="project" value="InterPro"/>
</dbReference>
<feature type="transmembrane region" description="Helical" evidence="8">
    <location>
        <begin position="342"/>
        <end position="361"/>
    </location>
</feature>
<dbReference type="Proteomes" id="UP000250642">
    <property type="component" value="Unassembled WGS sequence"/>
</dbReference>
<sequence length="371" mass="41964">MRRRTHMIEKGRLTVRQLGSLMFLCTIGEQIIVFPSMVTSYAHQDAWISALMGVAGGAGVLSIMLVVYKLQPRMNLIQHALYTLGPWIGAFISCFYLFYFLMGTSAFIREIGDFMTTQLLPESPLFIVSLLFVCTLAWGLFSGLEPIGRSAEVLLPLIVLFLLILTVCLFPHSHLDNIKPVLAEGFLNPFKGFVAVLTYPYCELCIFLMLFPYAKKEAHWEKDILLAAIIGGLMLTLTLTICLLVMGPFMTQHHWFAAFNLSLKINIGNFLQRIEAFMASVWIIAVFFKSILFFYSFVLGISHLFKLSSYRPLILPGAMLILSMSIVLAPNENFYLKVVIPYWIDWDLTCGIGIPLLLITVHKLKARLRKS</sequence>
<evidence type="ECO:0000256" key="5">
    <source>
        <dbReference type="ARBA" id="ARBA00022692"/>
    </source>
</evidence>
<feature type="transmembrane region" description="Helical" evidence="8">
    <location>
        <begin position="80"/>
        <end position="103"/>
    </location>
</feature>
<organism evidence="9 10">
    <name type="scientific">Paenibacillus taichungensis</name>
    <dbReference type="NCBI Taxonomy" id="484184"/>
    <lineage>
        <taxon>Bacteria</taxon>
        <taxon>Bacillati</taxon>
        <taxon>Bacillota</taxon>
        <taxon>Bacilli</taxon>
        <taxon>Bacillales</taxon>
        <taxon>Paenibacillaceae</taxon>
        <taxon>Paenibacillus</taxon>
    </lineage>
</organism>
<keyword evidence="5 8" id="KW-0812">Transmembrane</keyword>
<evidence type="ECO:0000256" key="8">
    <source>
        <dbReference type="SAM" id="Phobius"/>
    </source>
</evidence>
<evidence type="ECO:0000313" key="9">
    <source>
        <dbReference type="EMBL" id="RAW19084.1"/>
    </source>
</evidence>
<evidence type="ECO:0000256" key="4">
    <source>
        <dbReference type="ARBA" id="ARBA00022544"/>
    </source>
</evidence>
<gene>
    <name evidence="9" type="ORF">DC345_02810</name>
</gene>
<dbReference type="Gene3D" id="1.20.1740.10">
    <property type="entry name" value="Amino acid/polyamine transporter I"/>
    <property type="match status" value="1"/>
</dbReference>
<evidence type="ECO:0000256" key="1">
    <source>
        <dbReference type="ARBA" id="ARBA00004141"/>
    </source>
</evidence>
<keyword evidence="7 8" id="KW-0472">Membrane</keyword>
<accession>A0A329R361</accession>
<proteinExistence type="inferred from homology"/>
<evidence type="ECO:0000256" key="2">
    <source>
        <dbReference type="ARBA" id="ARBA00007998"/>
    </source>
</evidence>